<dbReference type="EMBL" id="ML976298">
    <property type="protein sequence ID" value="KAF1935216.1"/>
    <property type="molecule type" value="Genomic_DNA"/>
</dbReference>
<gene>
    <name evidence="2" type="ORF">EJ02DRAFT_458933</name>
    <name evidence="1" type="ORF">EJ02DRAFT_460578</name>
</gene>
<accession>A0A6A5S9Z2</accession>
<reference evidence="1" key="1">
    <citation type="journal article" date="2020" name="Stud. Mycol.">
        <title>101 Dothideomycetes genomes: a test case for predicting lifestyles and emergence of pathogens.</title>
        <authorList>
            <person name="Haridas S."/>
            <person name="Albert R."/>
            <person name="Binder M."/>
            <person name="Bloem J."/>
            <person name="Labutti K."/>
            <person name="Salamov A."/>
            <person name="Andreopoulos B."/>
            <person name="Baker S."/>
            <person name="Barry K."/>
            <person name="Bills G."/>
            <person name="Bluhm B."/>
            <person name="Cannon C."/>
            <person name="Castanera R."/>
            <person name="Culley D."/>
            <person name="Daum C."/>
            <person name="Ezra D."/>
            <person name="Gonzalez J."/>
            <person name="Henrissat B."/>
            <person name="Kuo A."/>
            <person name="Liang C."/>
            <person name="Lipzen A."/>
            <person name="Lutzoni F."/>
            <person name="Magnuson J."/>
            <person name="Mondo S."/>
            <person name="Nolan M."/>
            <person name="Ohm R."/>
            <person name="Pangilinan J."/>
            <person name="Park H.-J."/>
            <person name="Ramirez L."/>
            <person name="Alfaro M."/>
            <person name="Sun H."/>
            <person name="Tritt A."/>
            <person name="Yoshinaga Y."/>
            <person name="Zwiers L.-H."/>
            <person name="Turgeon B."/>
            <person name="Goodwin S."/>
            <person name="Spatafora J."/>
            <person name="Crous P."/>
            <person name="Grigoriev I."/>
        </authorList>
    </citation>
    <scope>NUCLEOTIDE SEQUENCE</scope>
    <source>
        <strain evidence="1">CBS 161.51</strain>
    </source>
</reference>
<evidence type="ECO:0000313" key="3">
    <source>
        <dbReference type="Proteomes" id="UP000800038"/>
    </source>
</evidence>
<dbReference type="EMBL" id="ML976150">
    <property type="protein sequence ID" value="KAF1937180.1"/>
    <property type="molecule type" value="Genomic_DNA"/>
</dbReference>
<proteinExistence type="predicted"/>
<evidence type="ECO:0000313" key="1">
    <source>
        <dbReference type="EMBL" id="KAF1935216.1"/>
    </source>
</evidence>
<sequence length="52" mass="5535">MRRNCLKLATRSVIVGRSESFTPGVSCSSKSLRSSAVAQVSCTVLAMTRKSS</sequence>
<keyword evidence="3" id="KW-1185">Reference proteome</keyword>
<dbReference type="AlphaFoldDB" id="A0A6A5S9Z2"/>
<dbReference type="Proteomes" id="UP000800038">
    <property type="component" value="Unassembled WGS sequence"/>
</dbReference>
<evidence type="ECO:0000313" key="2">
    <source>
        <dbReference type="EMBL" id="KAF1937180.1"/>
    </source>
</evidence>
<name>A0A6A5S9Z2_9PLEO</name>
<protein>
    <submittedName>
        <fullName evidence="1">Uncharacterized protein</fullName>
    </submittedName>
</protein>
<organism evidence="1 3">
    <name type="scientific">Clathrospora elynae</name>
    <dbReference type="NCBI Taxonomy" id="706981"/>
    <lineage>
        <taxon>Eukaryota</taxon>
        <taxon>Fungi</taxon>
        <taxon>Dikarya</taxon>
        <taxon>Ascomycota</taxon>
        <taxon>Pezizomycotina</taxon>
        <taxon>Dothideomycetes</taxon>
        <taxon>Pleosporomycetidae</taxon>
        <taxon>Pleosporales</taxon>
        <taxon>Diademaceae</taxon>
        <taxon>Clathrospora</taxon>
    </lineage>
</organism>